<evidence type="ECO:0000313" key="3">
    <source>
        <dbReference type="EMBL" id="PKU24093.1"/>
    </source>
</evidence>
<protein>
    <submittedName>
        <fullName evidence="3">Ferredoxin</fullName>
    </submittedName>
</protein>
<dbReference type="Proteomes" id="UP000233293">
    <property type="component" value="Unassembled WGS sequence"/>
</dbReference>
<dbReference type="InterPro" id="IPR012347">
    <property type="entry name" value="Ferritin-like"/>
</dbReference>
<dbReference type="InterPro" id="IPR012675">
    <property type="entry name" value="Beta-grasp_dom_sf"/>
</dbReference>
<evidence type="ECO:0000259" key="2">
    <source>
        <dbReference type="PROSITE" id="PS51085"/>
    </source>
</evidence>
<dbReference type="InterPro" id="IPR009040">
    <property type="entry name" value="Ferritin-like_diiron"/>
</dbReference>
<dbReference type="PROSITE" id="PS00197">
    <property type="entry name" value="2FE2S_FER_1"/>
    <property type="match status" value="1"/>
</dbReference>
<feature type="domain" description="2Fe-2S ferredoxin-type" evidence="2">
    <location>
        <begin position="2"/>
        <end position="119"/>
    </location>
</feature>
<dbReference type="InterPro" id="IPR006058">
    <property type="entry name" value="2Fe2S_fd_BS"/>
</dbReference>
<dbReference type="InterPro" id="IPR001041">
    <property type="entry name" value="2Fe-2S_ferredoxin-type"/>
</dbReference>
<dbReference type="Gene3D" id="3.10.20.30">
    <property type="match status" value="1"/>
</dbReference>
<evidence type="ECO:0000313" key="4">
    <source>
        <dbReference type="Proteomes" id="UP000233293"/>
    </source>
</evidence>
<dbReference type="InterPro" id="IPR009078">
    <property type="entry name" value="Ferritin-like_SF"/>
</dbReference>
<proteinExistence type="predicted"/>
<evidence type="ECO:0000259" key="1">
    <source>
        <dbReference type="PROSITE" id="PS50905"/>
    </source>
</evidence>
<sequence>MANVTFSSPVMAKDVTVYAVAGDRGTILALAKEHKIPIPFDCQDGECGSCLVEVIHLSPMTKYAVALTEKEKESLRQLGKITPEEIRNAEVNDMPPRHRLACQCFVRNEDIMVTFEGDRTLPAQGPHLTPAAKTFKGRLKMESVEQFLAFALSVEEEAANHFAELGSAMEKHGNLDVAKLFRQLSGYSRLHYEEVKKRIGTRDVTHLMPSDLVWPDHVTPERTELWAGDPSLTHLDALKAALQGERRGYEFYYTVAGTASDPEVAAMAKLFVREEAEHVKILEAWIAREEWLLKTHDELN</sequence>
<name>A0A2N3PUL8_9PROT</name>
<keyword evidence="4" id="KW-1185">Reference proteome</keyword>
<reference evidence="4" key="1">
    <citation type="submission" date="2017-12" db="EMBL/GenBank/DDBJ databases">
        <title>Draft genome sequence of Telmatospirillum siberiense 26-4b1T, an acidotolerant peatland alphaproteobacterium potentially involved in sulfur cycling.</title>
        <authorList>
            <person name="Hausmann B."/>
            <person name="Pjevac P."/>
            <person name="Schreck K."/>
            <person name="Herbold C.W."/>
            <person name="Daims H."/>
            <person name="Wagner M."/>
            <person name="Pester M."/>
            <person name="Loy A."/>
        </authorList>
    </citation>
    <scope>NUCLEOTIDE SEQUENCE [LARGE SCALE GENOMIC DNA]</scope>
    <source>
        <strain evidence="4">26-4b1</strain>
    </source>
</reference>
<organism evidence="3 4">
    <name type="scientific">Telmatospirillum siberiense</name>
    <dbReference type="NCBI Taxonomy" id="382514"/>
    <lineage>
        <taxon>Bacteria</taxon>
        <taxon>Pseudomonadati</taxon>
        <taxon>Pseudomonadota</taxon>
        <taxon>Alphaproteobacteria</taxon>
        <taxon>Rhodospirillales</taxon>
        <taxon>Rhodospirillaceae</taxon>
        <taxon>Telmatospirillum</taxon>
    </lineage>
</organism>
<dbReference type="SUPFAM" id="SSF47240">
    <property type="entry name" value="Ferritin-like"/>
    <property type="match status" value="1"/>
</dbReference>
<accession>A0A2N3PUL8</accession>
<dbReference type="EMBL" id="PIUM01000014">
    <property type="protein sequence ID" value="PKU24093.1"/>
    <property type="molecule type" value="Genomic_DNA"/>
</dbReference>
<feature type="domain" description="Ferritin-like diiron" evidence="1">
    <location>
        <begin position="138"/>
        <end position="293"/>
    </location>
</feature>
<dbReference type="AlphaFoldDB" id="A0A2N3PUL8"/>
<gene>
    <name evidence="3" type="ORF">CWS72_13430</name>
</gene>
<dbReference type="RefSeq" id="WP_101251124.1">
    <property type="nucleotide sequence ID" value="NZ_PIUM01000014.1"/>
</dbReference>
<dbReference type="OrthoDB" id="9793027at2"/>
<dbReference type="CDD" id="cd01045">
    <property type="entry name" value="Ferritin_like_AB"/>
    <property type="match status" value="1"/>
</dbReference>
<dbReference type="PROSITE" id="PS51085">
    <property type="entry name" value="2FE2S_FER_2"/>
    <property type="match status" value="1"/>
</dbReference>
<dbReference type="CDD" id="cd00207">
    <property type="entry name" value="fer2"/>
    <property type="match status" value="1"/>
</dbReference>
<dbReference type="PROSITE" id="PS50905">
    <property type="entry name" value="FERRITIN_LIKE"/>
    <property type="match status" value="1"/>
</dbReference>
<dbReference type="Pfam" id="PF00111">
    <property type="entry name" value="Fer2"/>
    <property type="match status" value="1"/>
</dbReference>
<dbReference type="InterPro" id="IPR036010">
    <property type="entry name" value="2Fe-2S_ferredoxin-like_sf"/>
</dbReference>
<dbReference type="SUPFAM" id="SSF54292">
    <property type="entry name" value="2Fe-2S ferredoxin-like"/>
    <property type="match status" value="1"/>
</dbReference>
<comment type="caution">
    <text evidence="3">The sequence shown here is derived from an EMBL/GenBank/DDBJ whole genome shotgun (WGS) entry which is preliminary data.</text>
</comment>
<dbReference type="GO" id="GO:0051537">
    <property type="term" value="F:2 iron, 2 sulfur cluster binding"/>
    <property type="evidence" value="ECO:0007669"/>
    <property type="project" value="InterPro"/>
</dbReference>
<dbReference type="Gene3D" id="1.20.1260.10">
    <property type="match status" value="1"/>
</dbReference>